<evidence type="ECO:0000313" key="2">
    <source>
        <dbReference type="Proteomes" id="UP000250166"/>
    </source>
</evidence>
<dbReference type="AlphaFoldDB" id="A0A2X3EIH7"/>
<protein>
    <submittedName>
        <fullName evidence="1">Uncharacterized protein</fullName>
    </submittedName>
</protein>
<proteinExistence type="predicted"/>
<accession>A0A2X3EIH7</accession>
<gene>
    <name evidence="1" type="ORF">NCTC13102_02103</name>
</gene>
<organism evidence="1 2">
    <name type="scientific">Helicobacter fennelliae</name>
    <dbReference type="NCBI Taxonomy" id="215"/>
    <lineage>
        <taxon>Bacteria</taxon>
        <taxon>Pseudomonadati</taxon>
        <taxon>Campylobacterota</taxon>
        <taxon>Epsilonproteobacteria</taxon>
        <taxon>Campylobacterales</taxon>
        <taxon>Helicobacteraceae</taxon>
        <taxon>Helicobacter</taxon>
    </lineage>
</organism>
<dbReference type="Proteomes" id="UP000250166">
    <property type="component" value="Unassembled WGS sequence"/>
</dbReference>
<evidence type="ECO:0000313" key="1">
    <source>
        <dbReference type="EMBL" id="SQC36293.1"/>
    </source>
</evidence>
<sequence>MKIELVATCSSIDSVSWKQLMRGKRKTSYSKLCNLIKDNLPHIYEALCLELFNPYSAFTFKTNTHFILTHSAIEYFFKIY</sequence>
<name>A0A2X3EIH7_9HELI</name>
<dbReference type="EMBL" id="UAWL01000020">
    <property type="protein sequence ID" value="SQC36293.1"/>
    <property type="molecule type" value="Genomic_DNA"/>
</dbReference>
<reference evidence="1 2" key="1">
    <citation type="submission" date="2018-06" db="EMBL/GenBank/DDBJ databases">
        <authorList>
            <consortium name="Pathogen Informatics"/>
            <person name="Doyle S."/>
        </authorList>
    </citation>
    <scope>NUCLEOTIDE SEQUENCE [LARGE SCALE GENOMIC DNA]</scope>
    <source>
        <strain evidence="1 2">NCTC13102</strain>
    </source>
</reference>